<evidence type="ECO:0000313" key="3">
    <source>
        <dbReference type="Proteomes" id="UP000270301"/>
    </source>
</evidence>
<dbReference type="EMBL" id="MH910036">
    <property type="protein sequence ID" value="AYR00960.1"/>
    <property type="molecule type" value="Genomic_DNA"/>
</dbReference>
<reference evidence="2 3" key="1">
    <citation type="submission" date="2018-09" db="EMBL/GenBank/DDBJ databases">
        <authorList>
            <person name="Ulbrich M.C."/>
            <person name="Stoner T.H."/>
            <person name="Garlena R.A."/>
            <person name="Russell D.A."/>
            <person name="Pope W.H."/>
            <person name="Jacobs-Sera D."/>
            <person name="Hatfull G.F."/>
        </authorList>
    </citation>
    <scope>NUCLEOTIDE SEQUENCE [LARGE SCALE GENOMIC DNA]</scope>
</reference>
<gene>
    <name evidence="2" type="primary">84</name>
    <name evidence="2" type="ORF">PBI_HESTIA_84</name>
</gene>
<evidence type="ECO:0000256" key="1">
    <source>
        <dbReference type="SAM" id="Phobius"/>
    </source>
</evidence>
<dbReference type="KEGG" id="vg:77931867"/>
<dbReference type="RefSeq" id="YP_010655995.1">
    <property type="nucleotide sequence ID" value="NC_070833.1"/>
</dbReference>
<dbReference type="GeneID" id="77931867"/>
<name>A0A3G3M3G8_9CAUD</name>
<keyword evidence="3" id="KW-1185">Reference proteome</keyword>
<sequence>MEYWLNILVAMAFVVIYIVKGSTDVLWLFCATFQIIHTKADQIRAELKKGKE</sequence>
<feature type="transmembrane region" description="Helical" evidence="1">
    <location>
        <begin position="6"/>
        <end position="29"/>
    </location>
</feature>
<accession>A0A3G3M3G8</accession>
<keyword evidence="1" id="KW-0472">Membrane</keyword>
<keyword evidence="1" id="KW-1133">Transmembrane helix</keyword>
<protein>
    <submittedName>
        <fullName evidence="2">Uncharacterized protein</fullName>
    </submittedName>
</protein>
<organism evidence="2 3">
    <name type="scientific">Arthrobacter phage Hestia</name>
    <dbReference type="NCBI Taxonomy" id="2419609"/>
    <lineage>
        <taxon>Viruses</taxon>
        <taxon>Duplodnaviria</taxon>
        <taxon>Heunggongvirae</taxon>
        <taxon>Uroviricota</taxon>
        <taxon>Caudoviricetes</taxon>
        <taxon>Hestiavirus</taxon>
        <taxon>Hestiavirus hestia</taxon>
    </lineage>
</organism>
<proteinExistence type="predicted"/>
<dbReference type="Proteomes" id="UP000270301">
    <property type="component" value="Segment"/>
</dbReference>
<keyword evidence="1" id="KW-0812">Transmembrane</keyword>
<evidence type="ECO:0000313" key="2">
    <source>
        <dbReference type="EMBL" id="AYR00960.1"/>
    </source>
</evidence>